<evidence type="ECO:0000256" key="5">
    <source>
        <dbReference type="ARBA" id="ARBA00022989"/>
    </source>
</evidence>
<evidence type="ECO:0000256" key="11">
    <source>
        <dbReference type="SAM" id="Phobius"/>
    </source>
</evidence>
<dbReference type="Proteomes" id="UP000008792">
    <property type="component" value="Unassembled WGS sequence"/>
</dbReference>
<keyword evidence="4 11" id="KW-0812">Transmembrane</keyword>
<dbReference type="InterPro" id="IPR008365">
    <property type="entry name" value="Prostanoid_rcpt"/>
</dbReference>
<dbReference type="OMA" id="VGHVVWR"/>
<proteinExistence type="inferred from homology"/>
<evidence type="ECO:0000256" key="8">
    <source>
        <dbReference type="ARBA" id="ARBA00023170"/>
    </source>
</evidence>
<evidence type="ECO:0000256" key="1">
    <source>
        <dbReference type="ARBA" id="ARBA00004651"/>
    </source>
</evidence>
<evidence type="ECO:0000256" key="6">
    <source>
        <dbReference type="ARBA" id="ARBA00023040"/>
    </source>
</evidence>
<evidence type="ECO:0000256" key="7">
    <source>
        <dbReference type="ARBA" id="ARBA00023136"/>
    </source>
</evidence>
<dbReference type="GO" id="GO:0007189">
    <property type="term" value="P:adenylate cyclase-activating G protein-coupled receptor signaling pathway"/>
    <property type="evidence" value="ECO:0007669"/>
    <property type="project" value="TreeGrafter"/>
</dbReference>
<feature type="transmembrane region" description="Helical" evidence="11">
    <location>
        <begin position="39"/>
        <end position="63"/>
    </location>
</feature>
<evidence type="ECO:0000256" key="9">
    <source>
        <dbReference type="ARBA" id="ARBA00023180"/>
    </source>
</evidence>
<feature type="transmembrane region" description="Helical" evidence="11">
    <location>
        <begin position="163"/>
        <end position="182"/>
    </location>
</feature>
<dbReference type="InParanoid" id="B4LEZ1"/>
<dbReference type="PhylomeDB" id="B4LEZ1"/>
<evidence type="ECO:0000256" key="2">
    <source>
        <dbReference type="ARBA" id="ARBA00010663"/>
    </source>
</evidence>
<reference evidence="13 14" key="1">
    <citation type="journal article" date="2007" name="Nature">
        <title>Evolution of genes and genomes on the Drosophila phylogeny.</title>
        <authorList>
            <consortium name="Drosophila 12 Genomes Consortium"/>
            <person name="Clark A.G."/>
            <person name="Eisen M.B."/>
            <person name="Smith D.R."/>
            <person name="Bergman C.M."/>
            <person name="Oliver B."/>
            <person name="Markow T.A."/>
            <person name="Kaufman T.C."/>
            <person name="Kellis M."/>
            <person name="Gelbart W."/>
            <person name="Iyer V.N."/>
            <person name="Pollard D.A."/>
            <person name="Sackton T.B."/>
            <person name="Larracuente A.M."/>
            <person name="Singh N.D."/>
            <person name="Abad J.P."/>
            <person name="Abt D.N."/>
            <person name="Adryan B."/>
            <person name="Aguade M."/>
            <person name="Akashi H."/>
            <person name="Anderson W.W."/>
            <person name="Aquadro C.F."/>
            <person name="Ardell D.H."/>
            <person name="Arguello R."/>
            <person name="Artieri C.G."/>
            <person name="Barbash D.A."/>
            <person name="Barker D."/>
            <person name="Barsanti P."/>
            <person name="Batterham P."/>
            <person name="Batzoglou S."/>
            <person name="Begun D."/>
            <person name="Bhutkar A."/>
            <person name="Blanco E."/>
            <person name="Bosak S.A."/>
            <person name="Bradley R.K."/>
            <person name="Brand A.D."/>
            <person name="Brent M.R."/>
            <person name="Brooks A.N."/>
            <person name="Brown R.H."/>
            <person name="Butlin R.K."/>
            <person name="Caggese C."/>
            <person name="Calvi B.R."/>
            <person name="Bernardo de Carvalho A."/>
            <person name="Caspi A."/>
            <person name="Castrezana S."/>
            <person name="Celniker S.E."/>
            <person name="Chang J.L."/>
            <person name="Chapple C."/>
            <person name="Chatterji S."/>
            <person name="Chinwalla A."/>
            <person name="Civetta A."/>
            <person name="Clifton S.W."/>
            <person name="Comeron J.M."/>
            <person name="Costello J.C."/>
            <person name="Coyne J.A."/>
            <person name="Daub J."/>
            <person name="David R.G."/>
            <person name="Delcher A.L."/>
            <person name="Delehaunty K."/>
            <person name="Do C.B."/>
            <person name="Ebling H."/>
            <person name="Edwards K."/>
            <person name="Eickbush T."/>
            <person name="Evans J.D."/>
            <person name="Filipski A."/>
            <person name="Findeiss S."/>
            <person name="Freyhult E."/>
            <person name="Fulton L."/>
            <person name="Fulton R."/>
            <person name="Garcia A.C."/>
            <person name="Gardiner A."/>
            <person name="Garfield D.A."/>
            <person name="Garvin B.E."/>
            <person name="Gibson G."/>
            <person name="Gilbert D."/>
            <person name="Gnerre S."/>
            <person name="Godfrey J."/>
            <person name="Good R."/>
            <person name="Gotea V."/>
            <person name="Gravely B."/>
            <person name="Greenberg A.J."/>
            <person name="Griffiths-Jones S."/>
            <person name="Gross S."/>
            <person name="Guigo R."/>
            <person name="Gustafson E.A."/>
            <person name="Haerty W."/>
            <person name="Hahn M.W."/>
            <person name="Halligan D.L."/>
            <person name="Halpern A.L."/>
            <person name="Halter G.M."/>
            <person name="Han M.V."/>
            <person name="Heger A."/>
            <person name="Hillier L."/>
            <person name="Hinrichs A.S."/>
            <person name="Holmes I."/>
            <person name="Hoskins R.A."/>
            <person name="Hubisz M.J."/>
            <person name="Hultmark D."/>
            <person name="Huntley M.A."/>
            <person name="Jaffe D.B."/>
            <person name="Jagadeeshan S."/>
            <person name="Jeck W.R."/>
            <person name="Johnson J."/>
            <person name="Jones C.D."/>
            <person name="Jordan W.C."/>
            <person name="Karpen G.H."/>
            <person name="Kataoka E."/>
            <person name="Keightley P.D."/>
            <person name="Kheradpour P."/>
            <person name="Kirkness E.F."/>
            <person name="Koerich L.B."/>
            <person name="Kristiansen K."/>
            <person name="Kudrna D."/>
            <person name="Kulathinal R.J."/>
            <person name="Kumar S."/>
            <person name="Kwok R."/>
            <person name="Lander E."/>
            <person name="Langley C.H."/>
            <person name="Lapoint R."/>
            <person name="Lazzaro B.P."/>
            <person name="Lee S.J."/>
            <person name="Levesque L."/>
            <person name="Li R."/>
            <person name="Lin C.F."/>
            <person name="Lin M.F."/>
            <person name="Lindblad-Toh K."/>
            <person name="Llopart A."/>
            <person name="Long M."/>
            <person name="Low L."/>
            <person name="Lozovsky E."/>
            <person name="Lu J."/>
            <person name="Luo M."/>
            <person name="Machado C.A."/>
            <person name="Makalowski W."/>
            <person name="Marzo M."/>
            <person name="Matsuda M."/>
            <person name="Matzkin L."/>
            <person name="McAllister B."/>
            <person name="McBride C.S."/>
            <person name="McKernan B."/>
            <person name="McKernan K."/>
            <person name="Mendez-Lago M."/>
            <person name="Minx P."/>
            <person name="Mollenhauer M.U."/>
            <person name="Montooth K."/>
            <person name="Mount S.M."/>
            <person name="Mu X."/>
            <person name="Myers E."/>
            <person name="Negre B."/>
            <person name="Newfeld S."/>
            <person name="Nielsen R."/>
            <person name="Noor M.A."/>
            <person name="O'Grady P."/>
            <person name="Pachter L."/>
            <person name="Papaceit M."/>
            <person name="Parisi M.J."/>
            <person name="Parisi M."/>
            <person name="Parts L."/>
            <person name="Pedersen J.S."/>
            <person name="Pesole G."/>
            <person name="Phillippy A.M."/>
            <person name="Ponting C.P."/>
            <person name="Pop M."/>
            <person name="Porcelli D."/>
            <person name="Powell J.R."/>
            <person name="Prohaska S."/>
            <person name="Pruitt K."/>
            <person name="Puig M."/>
            <person name="Quesneville H."/>
            <person name="Ram K.R."/>
            <person name="Rand D."/>
            <person name="Rasmussen M.D."/>
            <person name="Reed L.K."/>
            <person name="Reenan R."/>
            <person name="Reily A."/>
            <person name="Remington K.A."/>
            <person name="Rieger T.T."/>
            <person name="Ritchie M.G."/>
            <person name="Robin C."/>
            <person name="Rogers Y.H."/>
            <person name="Rohde C."/>
            <person name="Rozas J."/>
            <person name="Rubenfield M.J."/>
            <person name="Ruiz A."/>
            <person name="Russo S."/>
            <person name="Salzberg S.L."/>
            <person name="Sanchez-Gracia A."/>
            <person name="Saranga D.J."/>
            <person name="Sato H."/>
            <person name="Schaeffer S.W."/>
            <person name="Schatz M.C."/>
            <person name="Schlenke T."/>
            <person name="Schwartz R."/>
            <person name="Segarra C."/>
            <person name="Singh R.S."/>
            <person name="Sirot L."/>
            <person name="Sirota M."/>
            <person name="Sisneros N.B."/>
            <person name="Smith C.D."/>
            <person name="Smith T.F."/>
            <person name="Spieth J."/>
            <person name="Stage D.E."/>
            <person name="Stark A."/>
            <person name="Stephan W."/>
            <person name="Strausberg R.L."/>
            <person name="Strempel S."/>
            <person name="Sturgill D."/>
            <person name="Sutton G."/>
            <person name="Sutton G.G."/>
            <person name="Tao W."/>
            <person name="Teichmann S."/>
            <person name="Tobari Y.N."/>
            <person name="Tomimura Y."/>
            <person name="Tsolas J.M."/>
            <person name="Valente V.L."/>
            <person name="Venter E."/>
            <person name="Venter J.C."/>
            <person name="Vicario S."/>
            <person name="Vieira F.G."/>
            <person name="Vilella A.J."/>
            <person name="Villasante A."/>
            <person name="Walenz B."/>
            <person name="Wang J."/>
            <person name="Wasserman M."/>
            <person name="Watts T."/>
            <person name="Wilson D."/>
            <person name="Wilson R.K."/>
            <person name="Wing R.A."/>
            <person name="Wolfner M.F."/>
            <person name="Wong A."/>
            <person name="Wong G.K."/>
            <person name="Wu C.I."/>
            <person name="Wu G."/>
            <person name="Yamamoto D."/>
            <person name="Yang H.P."/>
            <person name="Yang S.P."/>
            <person name="Yorke J.A."/>
            <person name="Yoshida K."/>
            <person name="Zdobnov E."/>
            <person name="Zhang P."/>
            <person name="Zhang Y."/>
            <person name="Zimin A.V."/>
            <person name="Baldwin J."/>
            <person name="Abdouelleil A."/>
            <person name="Abdulkadir J."/>
            <person name="Abebe A."/>
            <person name="Abera B."/>
            <person name="Abreu J."/>
            <person name="Acer S.C."/>
            <person name="Aftuck L."/>
            <person name="Alexander A."/>
            <person name="An P."/>
            <person name="Anderson E."/>
            <person name="Anderson S."/>
            <person name="Arachi H."/>
            <person name="Azer M."/>
            <person name="Bachantsang P."/>
            <person name="Barry A."/>
            <person name="Bayul T."/>
            <person name="Berlin A."/>
            <person name="Bessette D."/>
            <person name="Bloom T."/>
            <person name="Blye J."/>
            <person name="Boguslavskiy L."/>
            <person name="Bonnet C."/>
            <person name="Boukhgalter B."/>
            <person name="Bourzgui I."/>
            <person name="Brown A."/>
            <person name="Cahill P."/>
            <person name="Channer S."/>
            <person name="Cheshatsang Y."/>
            <person name="Chuda L."/>
            <person name="Citroen M."/>
            <person name="Collymore A."/>
            <person name="Cooke P."/>
            <person name="Costello M."/>
            <person name="D'Aco K."/>
            <person name="Daza R."/>
            <person name="De Haan G."/>
            <person name="DeGray S."/>
            <person name="DeMaso C."/>
            <person name="Dhargay N."/>
            <person name="Dooley K."/>
            <person name="Dooley E."/>
            <person name="Doricent M."/>
            <person name="Dorje P."/>
            <person name="Dorjee K."/>
            <person name="Dupes A."/>
            <person name="Elong R."/>
            <person name="Falk J."/>
            <person name="Farina A."/>
            <person name="Faro S."/>
            <person name="Ferguson D."/>
            <person name="Fisher S."/>
            <person name="Foley C.D."/>
            <person name="Franke A."/>
            <person name="Friedrich D."/>
            <person name="Gadbois L."/>
            <person name="Gearin G."/>
            <person name="Gearin C.R."/>
            <person name="Giannoukos G."/>
            <person name="Goode T."/>
            <person name="Graham J."/>
            <person name="Grandbois E."/>
            <person name="Grewal S."/>
            <person name="Gyaltsen K."/>
            <person name="Hafez N."/>
            <person name="Hagos B."/>
            <person name="Hall J."/>
            <person name="Henson C."/>
            <person name="Hollinger A."/>
            <person name="Honan T."/>
            <person name="Huard M.D."/>
            <person name="Hughes L."/>
            <person name="Hurhula B."/>
            <person name="Husby M.E."/>
            <person name="Kamat A."/>
            <person name="Kanga B."/>
            <person name="Kashin S."/>
            <person name="Khazanovich D."/>
            <person name="Kisner P."/>
            <person name="Lance K."/>
            <person name="Lara M."/>
            <person name="Lee W."/>
            <person name="Lennon N."/>
            <person name="Letendre F."/>
            <person name="LeVine R."/>
            <person name="Lipovsky A."/>
            <person name="Liu X."/>
            <person name="Liu J."/>
            <person name="Liu S."/>
            <person name="Lokyitsang T."/>
            <person name="Lokyitsang Y."/>
            <person name="Lubonja R."/>
            <person name="Lui A."/>
            <person name="MacDonald P."/>
            <person name="Magnisalis V."/>
            <person name="Maru K."/>
            <person name="Matthews C."/>
            <person name="McCusker W."/>
            <person name="McDonough S."/>
            <person name="Mehta T."/>
            <person name="Meldrim J."/>
            <person name="Meneus L."/>
            <person name="Mihai O."/>
            <person name="Mihalev A."/>
            <person name="Mihova T."/>
            <person name="Mittelman R."/>
            <person name="Mlenga V."/>
            <person name="Montmayeur A."/>
            <person name="Mulrain L."/>
            <person name="Navidi A."/>
            <person name="Naylor J."/>
            <person name="Negash T."/>
            <person name="Nguyen T."/>
            <person name="Nguyen N."/>
            <person name="Nicol R."/>
            <person name="Norbu C."/>
            <person name="Norbu N."/>
            <person name="Novod N."/>
            <person name="O'Neill B."/>
            <person name="Osman S."/>
            <person name="Markiewicz E."/>
            <person name="Oyono O.L."/>
            <person name="Patti C."/>
            <person name="Phunkhang P."/>
            <person name="Pierre F."/>
            <person name="Priest M."/>
            <person name="Raghuraman S."/>
            <person name="Rege F."/>
            <person name="Reyes R."/>
            <person name="Rise C."/>
            <person name="Rogov P."/>
            <person name="Ross K."/>
            <person name="Ryan E."/>
            <person name="Settipalli S."/>
            <person name="Shea T."/>
            <person name="Sherpa N."/>
            <person name="Shi L."/>
            <person name="Shih D."/>
            <person name="Sparrow T."/>
            <person name="Spaulding J."/>
            <person name="Stalker J."/>
            <person name="Stange-Thomann N."/>
            <person name="Stavropoulos S."/>
            <person name="Stone C."/>
            <person name="Strader C."/>
            <person name="Tesfaye S."/>
            <person name="Thomson T."/>
            <person name="Thoulutsang Y."/>
            <person name="Thoulutsang D."/>
            <person name="Topham K."/>
            <person name="Topping I."/>
            <person name="Tsamla T."/>
            <person name="Vassiliev H."/>
            <person name="Vo A."/>
            <person name="Wangchuk T."/>
            <person name="Wangdi T."/>
            <person name="Weiand M."/>
            <person name="Wilkinson J."/>
            <person name="Wilson A."/>
            <person name="Yadav S."/>
            <person name="Young G."/>
            <person name="Yu Q."/>
            <person name="Zembek L."/>
            <person name="Zhong D."/>
            <person name="Zimmer A."/>
            <person name="Zwirko Z."/>
            <person name="Jaffe D.B."/>
            <person name="Alvarez P."/>
            <person name="Brockman W."/>
            <person name="Butler J."/>
            <person name="Chin C."/>
            <person name="Gnerre S."/>
            <person name="Grabherr M."/>
            <person name="Kleber M."/>
            <person name="Mauceli E."/>
            <person name="MacCallum I."/>
        </authorList>
    </citation>
    <scope>NUCLEOTIDE SEQUENCE [LARGE SCALE GENOMIC DNA]</scope>
    <source>
        <strain evidence="14">Tucson 15010-1051.87</strain>
    </source>
</reference>
<dbReference type="PANTHER" id="PTHR11866">
    <property type="entry name" value="G-PROTEIN COUPLED RECEPTOR FAMILY 1 MEMBER"/>
    <property type="match status" value="1"/>
</dbReference>
<dbReference type="eggNOG" id="KOG3656">
    <property type="taxonomic scope" value="Eukaryota"/>
</dbReference>
<feature type="domain" description="G-protein coupled receptors family 1 profile" evidence="12">
    <location>
        <begin position="54"/>
        <end position="364"/>
    </location>
</feature>
<feature type="transmembrane region" description="Helical" evidence="11">
    <location>
        <begin position="208"/>
        <end position="235"/>
    </location>
</feature>
<evidence type="ECO:0000256" key="3">
    <source>
        <dbReference type="ARBA" id="ARBA00022475"/>
    </source>
</evidence>
<dbReference type="EMBL" id="CH940647">
    <property type="protein sequence ID" value="EDW69160.1"/>
    <property type="molecule type" value="Genomic_DNA"/>
</dbReference>
<dbReference type="KEGG" id="dvi:6623756"/>
<organism evidence="13 14">
    <name type="scientific">Drosophila virilis</name>
    <name type="common">Fruit fly</name>
    <dbReference type="NCBI Taxonomy" id="7244"/>
    <lineage>
        <taxon>Eukaryota</taxon>
        <taxon>Metazoa</taxon>
        <taxon>Ecdysozoa</taxon>
        <taxon>Arthropoda</taxon>
        <taxon>Hexapoda</taxon>
        <taxon>Insecta</taxon>
        <taxon>Pterygota</taxon>
        <taxon>Neoptera</taxon>
        <taxon>Endopterygota</taxon>
        <taxon>Diptera</taxon>
        <taxon>Brachycera</taxon>
        <taxon>Muscomorpha</taxon>
        <taxon>Ephydroidea</taxon>
        <taxon>Drosophilidae</taxon>
        <taxon>Drosophila</taxon>
    </lineage>
</organism>
<dbReference type="InterPro" id="IPR000276">
    <property type="entry name" value="GPCR_Rhodpsn"/>
</dbReference>
<dbReference type="GO" id="GO:0007204">
    <property type="term" value="P:positive regulation of cytosolic calcium ion concentration"/>
    <property type="evidence" value="ECO:0007669"/>
    <property type="project" value="TreeGrafter"/>
</dbReference>
<dbReference type="SUPFAM" id="SSF81321">
    <property type="entry name" value="Family A G protein-coupled receptor-like"/>
    <property type="match status" value="1"/>
</dbReference>
<keyword evidence="6" id="KW-0297">G-protein coupled receptor</keyword>
<dbReference type="FunFam" id="1.20.1070.10:FF:000379">
    <property type="entry name" value="prostaglandin D2 receptor"/>
    <property type="match status" value="1"/>
</dbReference>
<evidence type="ECO:0000313" key="13">
    <source>
        <dbReference type="EMBL" id="EDW69160.1"/>
    </source>
</evidence>
<keyword evidence="3" id="KW-1003">Cell membrane</keyword>
<keyword evidence="9" id="KW-0325">Glycoprotein</keyword>
<evidence type="ECO:0000256" key="4">
    <source>
        <dbReference type="ARBA" id="ARBA00022692"/>
    </source>
</evidence>
<keyword evidence="5 11" id="KW-1133">Transmembrane helix</keyword>
<comment type="subcellular location">
    <subcellularLocation>
        <location evidence="1">Cell membrane</location>
        <topology evidence="1">Multi-pass membrane protein</topology>
    </subcellularLocation>
</comment>
<comment type="similarity">
    <text evidence="2">Belongs to the G-protein coupled receptor 1 family.</text>
</comment>
<name>B4LEZ1_DROVI</name>
<dbReference type="InterPro" id="IPR017452">
    <property type="entry name" value="GPCR_Rhodpsn_7TM"/>
</dbReference>
<keyword evidence="8" id="KW-0675">Receptor</keyword>
<keyword evidence="7 11" id="KW-0472">Membrane</keyword>
<feature type="transmembrane region" description="Helical" evidence="11">
    <location>
        <begin position="346"/>
        <end position="365"/>
    </location>
</feature>
<sequence length="417" mass="46763">MSNANNATTPAGQLLQVATELATNSSTSTSANDLYKNRQRLLCSMIVMGIGVLGNFLALIILARKKHNKNSKYTFMLRCLATNDLVGLLGMSGAALLKYSFPELVPFFLRLDCFGHVLWRFFGVNSGCIAAVMAAERCMALARPFIYHKHITYELIQKSIRSILLVAAIVTFLPFVGFGAYINESNPKQLKCIRYRDATGATNNAYSIFFMVFGSLLCVVIVVCNLFVARVLWIIGRSRTTKRHMNYNLVGREKSIRSIDAESSSGTTLYQAQYSTGSGHHNLPPPRQFHHSNSVTMTAATSPDEIKFAKLMAFLSLSFVLCWMPQMIAIPLAIKENRVSAAHPFFVVADVLMALHFTLDPYIYVVTRTKSINWSLFNCIKRWRSGWRGGRLQRSQSDQSRIRTTTTEQNTLDCNFN</sequence>
<evidence type="ECO:0000313" key="14">
    <source>
        <dbReference type="Proteomes" id="UP000008792"/>
    </source>
</evidence>
<evidence type="ECO:0000259" key="12">
    <source>
        <dbReference type="PROSITE" id="PS50262"/>
    </source>
</evidence>
<accession>B4LEZ1</accession>
<dbReference type="Pfam" id="PF00001">
    <property type="entry name" value="7tm_1"/>
    <property type="match status" value="1"/>
</dbReference>
<dbReference type="STRING" id="7244.B4LEZ1"/>
<dbReference type="GO" id="GO:0004930">
    <property type="term" value="F:G protein-coupled receptor activity"/>
    <property type="evidence" value="ECO:0007669"/>
    <property type="project" value="UniProtKB-KW"/>
</dbReference>
<feature type="transmembrane region" description="Helical" evidence="11">
    <location>
        <begin position="75"/>
        <end position="97"/>
    </location>
</feature>
<dbReference type="PANTHER" id="PTHR11866:SF16">
    <property type="entry name" value="PROSTAGLANDIN E2 RECEPTOR EP4 SUBTYPE-LIKE PROTEIN"/>
    <property type="match status" value="1"/>
</dbReference>
<evidence type="ECO:0000256" key="10">
    <source>
        <dbReference type="ARBA" id="ARBA00023224"/>
    </source>
</evidence>
<dbReference type="Gene3D" id="1.20.1070.10">
    <property type="entry name" value="Rhodopsin 7-helix transmembrane proteins"/>
    <property type="match status" value="1"/>
</dbReference>
<feature type="transmembrane region" description="Helical" evidence="11">
    <location>
        <begin position="117"/>
        <end position="142"/>
    </location>
</feature>
<gene>
    <name evidence="13" type="primary">Dvir\GJ12279</name>
    <name evidence="13" type="ORF">Dvir_GJ12279</name>
</gene>
<dbReference type="HOGENOM" id="CLU_049788_0_0_1"/>
<dbReference type="PROSITE" id="PS50262">
    <property type="entry name" value="G_PROTEIN_RECEP_F1_2"/>
    <property type="match status" value="1"/>
</dbReference>
<dbReference type="AlphaFoldDB" id="B4LEZ1"/>
<dbReference type="OrthoDB" id="5959154at2759"/>
<dbReference type="GO" id="GO:0005886">
    <property type="term" value="C:plasma membrane"/>
    <property type="evidence" value="ECO:0007669"/>
    <property type="project" value="UniProtKB-SubCell"/>
</dbReference>
<protein>
    <recommendedName>
        <fullName evidence="12">G-protein coupled receptors family 1 profile domain-containing protein</fullName>
    </recommendedName>
</protein>
<dbReference type="FunCoup" id="B4LEZ1">
    <property type="interactions" value="94"/>
</dbReference>
<keyword evidence="10" id="KW-0807">Transducer</keyword>
<keyword evidence="14" id="KW-1185">Reference proteome</keyword>
<feature type="transmembrane region" description="Helical" evidence="11">
    <location>
        <begin position="311"/>
        <end position="334"/>
    </location>
</feature>